<feature type="compositionally biased region" description="Gly residues" evidence="7">
    <location>
        <begin position="1"/>
        <end position="10"/>
    </location>
</feature>
<dbReference type="Pfam" id="PF10495">
    <property type="entry name" value="PACT_coil_coil"/>
    <property type="match status" value="1"/>
</dbReference>
<feature type="compositionally biased region" description="Basic and acidic residues" evidence="7">
    <location>
        <begin position="715"/>
        <end position="724"/>
    </location>
</feature>
<evidence type="ECO:0000259" key="9">
    <source>
        <dbReference type="Pfam" id="PF10495"/>
    </source>
</evidence>
<accession>A0ABR2JM39</accession>
<feature type="region of interest" description="Disordered" evidence="7">
    <location>
        <begin position="715"/>
        <end position="736"/>
    </location>
</feature>
<organism evidence="10 11">
    <name type="scientific">Apiospora arundinis</name>
    <dbReference type="NCBI Taxonomy" id="335852"/>
    <lineage>
        <taxon>Eukaryota</taxon>
        <taxon>Fungi</taxon>
        <taxon>Dikarya</taxon>
        <taxon>Ascomycota</taxon>
        <taxon>Pezizomycotina</taxon>
        <taxon>Sordariomycetes</taxon>
        <taxon>Xylariomycetidae</taxon>
        <taxon>Amphisphaeriales</taxon>
        <taxon>Apiosporaceae</taxon>
        <taxon>Apiospora</taxon>
    </lineage>
</organism>
<evidence type="ECO:0000259" key="8">
    <source>
        <dbReference type="Pfam" id="PF07989"/>
    </source>
</evidence>
<gene>
    <name evidence="10" type="ORF">PGQ11_001129</name>
</gene>
<feature type="region of interest" description="Disordered" evidence="7">
    <location>
        <begin position="1037"/>
        <end position="1068"/>
    </location>
</feature>
<proteinExistence type="predicted"/>
<feature type="compositionally biased region" description="Polar residues" evidence="7">
    <location>
        <begin position="33"/>
        <end position="52"/>
    </location>
</feature>
<dbReference type="PANTHER" id="PTHR43941:SF1">
    <property type="entry name" value="STRUCTURAL MAINTENANCE OF CHROMOSOMES PROTEIN 2"/>
    <property type="match status" value="1"/>
</dbReference>
<feature type="coiled-coil region" evidence="6">
    <location>
        <begin position="604"/>
        <end position="713"/>
    </location>
</feature>
<feature type="region of interest" description="Disordered" evidence="7">
    <location>
        <begin position="1297"/>
        <end position="1325"/>
    </location>
</feature>
<feature type="region of interest" description="Disordered" evidence="7">
    <location>
        <begin position="1095"/>
        <end position="1126"/>
    </location>
</feature>
<feature type="region of interest" description="Disordered" evidence="7">
    <location>
        <begin position="832"/>
        <end position="882"/>
    </location>
</feature>
<dbReference type="InterPro" id="IPR012943">
    <property type="entry name" value="Cnn_1N"/>
</dbReference>
<dbReference type="Gene3D" id="1.10.287.1490">
    <property type="match status" value="3"/>
</dbReference>
<dbReference type="EMBL" id="JAPCWZ010000001">
    <property type="protein sequence ID" value="KAK8879835.1"/>
    <property type="molecule type" value="Genomic_DNA"/>
</dbReference>
<dbReference type="InterPro" id="IPR019528">
    <property type="entry name" value="PACT_domain"/>
</dbReference>
<feature type="region of interest" description="Disordered" evidence="7">
    <location>
        <begin position="326"/>
        <end position="345"/>
    </location>
</feature>
<feature type="compositionally biased region" description="Polar residues" evidence="7">
    <location>
        <begin position="1041"/>
        <end position="1063"/>
    </location>
</feature>
<sequence length="1396" mass="158670">MVHGNYGGGLDTPRTNVGDATYLSRQPDFDMTQEPSFQSPPDKNNLFNQMRNGRSGAGSVRTPRGSRAPLGNKHNLPAGIGGAEFTPMLKSATRNSARRSYGGKENQKGVATPALRKIEEDPDMTNIPVESSLYGPSRHSYIAATPMPEDNNTSDASTPLVVLPRRGGDKGPLHDGNQLSLREQENVIDRIEKENFGLKLKIHFLEEALRKAGPGFGEAALKENTELKVDKFTMQRDLQKYKKQLANAEADLETYSKQILEVQERAKKKYADEGMRREAEKLRKELDEKDAEIEELHRRLDNGNHDADKVEQLQDDIGDLQADLRQREREVGEREEELEVIQGQLDETEEKWKTAEQRIAELEEQVGSNGEADEITRKLKSAERRVEELEQNAKSSNELDDAVQKWKSAEQRIAELEQQLRSNDSLDEAKETIEDLEANVRHLEQQIDDIKDQLQEAVADKKRAEENLEELQDDMSNKSVVTKGLSRQLEEKVTRLQNDLAKSQEKYEFLEQQTADKDKYHHDVKTKARQLLQQREAWEKERQTLTAQLEAAKKDQGKRTDDKNLLQQREAWETERQTLTTKLDTALKDLSTRTDEKNLLQLRHDALGDESASLQRDVARLEKQIAELEDDLSHEKQHALRIEQDVRNQYRDDIDRLNDEISDLQAELREKDNLYDNDSEKWENENRKIESERERTEERAAGLQRTIDKLREVEGSLSGKESKLQEALNSETERHKSEQALLSRQIDTLRQDLEARQQMLTDLRNEVSSVRDELRQSQLDAQTKSEKIEALEDELEILQAAMDEEADEANKELAQAHDECEDLRRQLDSAQNNANNPQATKSPMKSPSKSPSKSPMRSTIRLSTRSPMKSPSRDTNRPSNEAFSRLERQLSDAKGQISKAADEKKSLEDQLAKLDSELQILRTSHTKAIAETEAAEEELRNMRRQHMGSNSVSTRKQEAGELRIQLSEMRQKLRDAERAATREGDKYSGIVQDLQTQVDMVEDEKLALEQSLADAQLAADEARSKQEREVRRLEHEIYKLQHTTSRKSSPGKPTSSATGQGQTMDPDERKELRSLLEKSQAEIAALEHDVLQQASMIKSHKSTQDKLRQKLNMARSEASTHRQSARKLRVDCDRLQKAIKETASWISANPDKVAAAAAQAPSSNNKQEQERRQSTNSQESAAYASAKDVARAGRASIRFEDGVLNVVDQRDHEAVIRAADEAARRHEKEIRGLALQMQFMHARWERESRLRTDAAFAKKYLELRLSLAEACNKADLRVLSRIHSQLGLESPEALLASHRLPSSTSSSSRESANGRKSTSLTTRSGRNAAAAAAAAERVHRNLVVFTSAIRAVARMRIGARAWSKHEDTRKKLLKALDRERKEQSQQQRKDRPVVLA</sequence>
<feature type="compositionally biased region" description="Low complexity" evidence="7">
    <location>
        <begin position="841"/>
        <end position="856"/>
    </location>
</feature>
<dbReference type="SUPFAM" id="SSF46579">
    <property type="entry name" value="Prefoldin"/>
    <property type="match status" value="1"/>
</dbReference>
<dbReference type="Pfam" id="PF07989">
    <property type="entry name" value="Cnn_1N"/>
    <property type="match status" value="1"/>
</dbReference>
<feature type="domain" description="Pericentrin/AKAP-450 centrosomal targeting" evidence="9">
    <location>
        <begin position="1243"/>
        <end position="1362"/>
    </location>
</feature>
<feature type="region of interest" description="Disordered" evidence="7">
    <location>
        <begin position="1377"/>
        <end position="1396"/>
    </location>
</feature>
<feature type="compositionally biased region" description="Low complexity" evidence="7">
    <location>
        <begin position="1297"/>
        <end position="1317"/>
    </location>
</feature>
<evidence type="ECO:0000256" key="4">
    <source>
        <dbReference type="ARBA" id="ARBA00023054"/>
    </source>
</evidence>
<dbReference type="SUPFAM" id="SSF57997">
    <property type="entry name" value="Tropomyosin"/>
    <property type="match status" value="1"/>
</dbReference>
<keyword evidence="3" id="KW-0597">Phosphoprotein</keyword>
<evidence type="ECO:0000313" key="10">
    <source>
        <dbReference type="EMBL" id="KAK8879835.1"/>
    </source>
</evidence>
<feature type="compositionally biased region" description="Polar residues" evidence="7">
    <location>
        <begin position="860"/>
        <end position="869"/>
    </location>
</feature>
<evidence type="ECO:0000256" key="1">
    <source>
        <dbReference type="ARBA" id="ARBA00004267"/>
    </source>
</evidence>
<name>A0ABR2JM39_9PEZI</name>
<dbReference type="Proteomes" id="UP001390339">
    <property type="component" value="Unassembled WGS sequence"/>
</dbReference>
<keyword evidence="11" id="KW-1185">Reference proteome</keyword>
<keyword evidence="5" id="KW-0206">Cytoskeleton</keyword>
<keyword evidence="2" id="KW-0963">Cytoplasm</keyword>
<evidence type="ECO:0000256" key="6">
    <source>
        <dbReference type="SAM" id="Coils"/>
    </source>
</evidence>
<protein>
    <submittedName>
        <fullName evidence="10">Microtubule associated protein</fullName>
    </submittedName>
</protein>
<evidence type="ECO:0000256" key="3">
    <source>
        <dbReference type="ARBA" id="ARBA00022553"/>
    </source>
</evidence>
<evidence type="ECO:0000256" key="5">
    <source>
        <dbReference type="ARBA" id="ARBA00023212"/>
    </source>
</evidence>
<evidence type="ECO:0000313" key="11">
    <source>
        <dbReference type="Proteomes" id="UP001390339"/>
    </source>
</evidence>
<feature type="domain" description="Centrosomin N-terminal motif 1" evidence="8">
    <location>
        <begin position="180"/>
        <end position="253"/>
    </location>
</feature>
<evidence type="ECO:0000256" key="7">
    <source>
        <dbReference type="SAM" id="MobiDB-lite"/>
    </source>
</evidence>
<feature type="region of interest" description="Disordered" evidence="7">
    <location>
        <begin position="1"/>
        <end position="117"/>
    </location>
</feature>
<reference evidence="10 11" key="1">
    <citation type="journal article" date="2024" name="IMA Fungus">
        <title>Apiospora arundinis, a panoply of carbohydrate-active enzymes and secondary metabolites.</title>
        <authorList>
            <person name="Sorensen T."/>
            <person name="Petersen C."/>
            <person name="Muurmann A.T."/>
            <person name="Christiansen J.V."/>
            <person name="Brundto M.L."/>
            <person name="Overgaard C.K."/>
            <person name="Boysen A.T."/>
            <person name="Wollenberg R.D."/>
            <person name="Larsen T.O."/>
            <person name="Sorensen J.L."/>
            <person name="Nielsen K.L."/>
            <person name="Sondergaard T.E."/>
        </authorList>
    </citation>
    <scope>NUCLEOTIDE SEQUENCE [LARGE SCALE GENOMIC DNA]</scope>
    <source>
        <strain evidence="10 11">AAU 773</strain>
    </source>
</reference>
<evidence type="ECO:0000256" key="2">
    <source>
        <dbReference type="ARBA" id="ARBA00022490"/>
    </source>
</evidence>
<comment type="caution">
    <text evidence="10">The sequence shown here is derived from an EMBL/GenBank/DDBJ whole genome shotgun (WGS) entry which is preliminary data.</text>
</comment>
<keyword evidence="4 6" id="KW-0175">Coiled coil</keyword>
<feature type="region of interest" description="Disordered" evidence="7">
    <location>
        <begin position="1153"/>
        <end position="1185"/>
    </location>
</feature>
<dbReference type="PANTHER" id="PTHR43941">
    <property type="entry name" value="STRUCTURAL MAINTENANCE OF CHROMOSOMES PROTEIN 2"/>
    <property type="match status" value="1"/>
</dbReference>
<comment type="subcellular location">
    <subcellularLocation>
        <location evidence="1">Cytoplasm</location>
        <location evidence="1">Cytoskeleton</location>
        <location evidence="1">Microtubule organizing center</location>
    </subcellularLocation>
</comment>